<reference evidence="4" key="1">
    <citation type="journal article" date="2014" name="Int. J. Syst. Evol. Microbiol.">
        <title>Complete genome sequence of Corynebacterium casei LMG S-19264T (=DSM 44701T), isolated from a smear-ripened cheese.</title>
        <authorList>
            <consortium name="US DOE Joint Genome Institute (JGI-PGF)"/>
            <person name="Walter F."/>
            <person name="Albersmeier A."/>
            <person name="Kalinowski J."/>
            <person name="Ruckert C."/>
        </authorList>
    </citation>
    <scope>NUCLEOTIDE SEQUENCE</scope>
    <source>
        <strain evidence="4">JCM 13064</strain>
    </source>
</reference>
<feature type="region of interest" description="Disordered" evidence="1">
    <location>
        <begin position="243"/>
        <end position="273"/>
    </location>
</feature>
<comment type="caution">
    <text evidence="4">The sequence shown here is derived from an EMBL/GenBank/DDBJ whole genome shotgun (WGS) entry which is preliminary data.</text>
</comment>
<dbReference type="PANTHER" id="PTHR33608">
    <property type="entry name" value="BLL2464 PROTEIN"/>
    <property type="match status" value="1"/>
</dbReference>
<keyword evidence="2" id="KW-0812">Transmembrane</keyword>
<dbReference type="PANTHER" id="PTHR33608:SF3">
    <property type="entry name" value="SLR2013 PROTEIN"/>
    <property type="match status" value="1"/>
</dbReference>
<keyword evidence="2" id="KW-1133">Transmembrane helix</keyword>
<dbReference type="Proteomes" id="UP000645217">
    <property type="component" value="Unassembled WGS sequence"/>
</dbReference>
<evidence type="ECO:0000259" key="3">
    <source>
        <dbReference type="Pfam" id="PF01882"/>
    </source>
</evidence>
<keyword evidence="5" id="KW-1185">Reference proteome</keyword>
<sequence>MALTGRAGLIAALGAIAVLFAPRPAYAVLGLLLLLAALVVVDLSLAGSVRPLRLRRGGERLVRLGEQVAVELIVENPGRRRVRGVLRDAWPPSAGASPRVQRLDVPAGERRRLVTTLVPTRRGDREAVTVAVRSLGPLGIAARQGSHHAPWTVRVLPPFLSRKHLPAKLSRLRELEGRHPALVRGQGTEFDSLREYVVGDDVRSIDWRATARRADVVVRTWRPERDRRVLIVLDTGRTAAGRVGTAPFPAAPTPAGTSGAAREPGGSGTSAAGWPRLDWSMDAALLLAALATRAGDRVDFLAHDRTVRAWTSGASRTDSLAALVNVMAPIDAELVESDSAAMVAAVLARAKRRCLVVLLTDLNPAAMDEGLLPVLPQLAARHLVLVAAVADPRVAEMAAGRGTAELVYDAAAAEHLRGQRARLTARLRRHGCEVVDAAPDDLAPALADAYLSLKAAGRL</sequence>
<evidence type="ECO:0000313" key="5">
    <source>
        <dbReference type="Proteomes" id="UP000645217"/>
    </source>
</evidence>
<name>A0A917VDB8_9ACTN</name>
<keyword evidence="2" id="KW-0472">Membrane</keyword>
<dbReference type="InterPro" id="IPR002881">
    <property type="entry name" value="DUF58"/>
</dbReference>
<evidence type="ECO:0000313" key="4">
    <source>
        <dbReference type="EMBL" id="GGK64831.1"/>
    </source>
</evidence>
<feature type="compositionally biased region" description="Low complexity" evidence="1">
    <location>
        <begin position="244"/>
        <end position="261"/>
    </location>
</feature>
<feature type="domain" description="DUF58" evidence="3">
    <location>
        <begin position="193"/>
        <end position="236"/>
    </location>
</feature>
<feature type="domain" description="DUF58" evidence="3">
    <location>
        <begin position="281"/>
        <end position="417"/>
    </location>
</feature>
<dbReference type="EMBL" id="BMNT01000002">
    <property type="protein sequence ID" value="GGK64831.1"/>
    <property type="molecule type" value="Genomic_DNA"/>
</dbReference>
<protein>
    <submittedName>
        <fullName evidence="4">Lipoprotein</fullName>
    </submittedName>
</protein>
<feature type="transmembrane region" description="Helical" evidence="2">
    <location>
        <begin position="27"/>
        <end position="46"/>
    </location>
</feature>
<proteinExistence type="predicted"/>
<gene>
    <name evidence="4" type="ORF">GCM10007964_04850</name>
</gene>
<accession>A0A917VDB8</accession>
<keyword evidence="4" id="KW-0449">Lipoprotein</keyword>
<reference evidence="4" key="2">
    <citation type="submission" date="2020-09" db="EMBL/GenBank/DDBJ databases">
        <authorList>
            <person name="Sun Q."/>
            <person name="Ohkuma M."/>
        </authorList>
    </citation>
    <scope>NUCLEOTIDE SEQUENCE</scope>
    <source>
        <strain evidence="4">JCM 13064</strain>
    </source>
</reference>
<dbReference type="RefSeq" id="WP_189161263.1">
    <property type="nucleotide sequence ID" value="NZ_BMNT01000002.1"/>
</dbReference>
<dbReference type="AlphaFoldDB" id="A0A917VDB8"/>
<dbReference type="Pfam" id="PF01882">
    <property type="entry name" value="DUF58"/>
    <property type="match status" value="2"/>
</dbReference>
<evidence type="ECO:0000256" key="2">
    <source>
        <dbReference type="SAM" id="Phobius"/>
    </source>
</evidence>
<organism evidence="4 5">
    <name type="scientific">Sphaerisporangium melleum</name>
    <dbReference type="NCBI Taxonomy" id="321316"/>
    <lineage>
        <taxon>Bacteria</taxon>
        <taxon>Bacillati</taxon>
        <taxon>Actinomycetota</taxon>
        <taxon>Actinomycetes</taxon>
        <taxon>Streptosporangiales</taxon>
        <taxon>Streptosporangiaceae</taxon>
        <taxon>Sphaerisporangium</taxon>
    </lineage>
</organism>
<evidence type="ECO:0000256" key="1">
    <source>
        <dbReference type="SAM" id="MobiDB-lite"/>
    </source>
</evidence>